<dbReference type="Pfam" id="PF13838">
    <property type="entry name" value="Clathrin_H_link"/>
    <property type="match status" value="1"/>
</dbReference>
<evidence type="ECO:0000313" key="2">
    <source>
        <dbReference type="Proteomes" id="UP000663856"/>
    </source>
</evidence>
<reference evidence="1" key="1">
    <citation type="submission" date="2021-02" db="EMBL/GenBank/DDBJ databases">
        <authorList>
            <person name="Nowell W R."/>
        </authorList>
    </citation>
    <scope>NUCLEOTIDE SEQUENCE</scope>
</reference>
<gene>
    <name evidence="1" type="ORF">WKI299_LOCUS36134</name>
</gene>
<evidence type="ECO:0008006" key="3">
    <source>
        <dbReference type="Google" id="ProtNLM"/>
    </source>
</evidence>
<dbReference type="EMBL" id="CAJNRF010017553">
    <property type="protein sequence ID" value="CAF2233324.1"/>
    <property type="molecule type" value="Genomic_DNA"/>
</dbReference>
<dbReference type="InterPro" id="IPR016024">
    <property type="entry name" value="ARM-type_fold"/>
</dbReference>
<organism evidence="1 2">
    <name type="scientific">Rotaria magnacalcarata</name>
    <dbReference type="NCBI Taxonomy" id="392030"/>
    <lineage>
        <taxon>Eukaryota</taxon>
        <taxon>Metazoa</taxon>
        <taxon>Spiralia</taxon>
        <taxon>Gnathifera</taxon>
        <taxon>Rotifera</taxon>
        <taxon>Eurotatoria</taxon>
        <taxon>Bdelloidea</taxon>
        <taxon>Philodinida</taxon>
        <taxon>Philodinidae</taxon>
        <taxon>Rotaria</taxon>
    </lineage>
</organism>
<accession>A0A816ZTW6</accession>
<sequence length="345" mass="39743">MDIDLSFVKANENVPMTSRDRQSFSQLINFMNEESNKVDGTRIAQLLAQARVDEIETAKEAFSNIDRSASSGTGHRRIPGLTFTEETDLKSLEKYYDFLRDKYSRLQDNAATKYTMKEKRTEMLQFFEQKLSDLDKDREQRLALRKTNITLSTIKINSNSSEDFLINAIYESSHMFPKSEQDNDDDVEGETLYYKEAGMLLDHIEIFMNLIVKGNYKEASYVAACSPKGVLRNMETLLKFKALKQSFNEDISPWLCHCKVLAETAREAPFIPNKIISLECAKAACSKNHIKFLYKWIAEERLTCFDEMAQLAERLNAVDLAEFIYRKANGHYEVASYLLQADKLI</sequence>
<dbReference type="Gene3D" id="1.25.40.30">
    <property type="match status" value="1"/>
</dbReference>
<dbReference type="PANTHER" id="PTHR10292">
    <property type="entry name" value="CLATHRIN HEAVY CHAIN RELATED"/>
    <property type="match status" value="1"/>
</dbReference>
<feature type="non-terminal residue" evidence="1">
    <location>
        <position position="1"/>
    </location>
</feature>
<protein>
    <recommendedName>
        <fullName evidence="3">Clathrin heavy chain linker domain-containing protein 1</fullName>
    </recommendedName>
</protein>
<name>A0A816ZTW6_9BILA</name>
<proteinExistence type="predicted"/>
<dbReference type="SUPFAM" id="SSF48371">
    <property type="entry name" value="ARM repeat"/>
    <property type="match status" value="1"/>
</dbReference>
<dbReference type="Proteomes" id="UP000663856">
    <property type="component" value="Unassembled WGS sequence"/>
</dbReference>
<dbReference type="InterPro" id="IPR012331">
    <property type="entry name" value="Clathrin_H-chain_linker"/>
</dbReference>
<dbReference type="PANTHER" id="PTHR10292:SF11">
    <property type="entry name" value="CLATHRIN HEAVY CHAIN LINKER DOMAIN-CONTAINING PROTEIN 1"/>
    <property type="match status" value="1"/>
</dbReference>
<dbReference type="AlphaFoldDB" id="A0A816ZTW6"/>
<evidence type="ECO:0000313" key="1">
    <source>
        <dbReference type="EMBL" id="CAF2233324.1"/>
    </source>
</evidence>
<comment type="caution">
    <text evidence="1">The sequence shown here is derived from an EMBL/GenBank/DDBJ whole genome shotgun (WGS) entry which is preliminary data.</text>
</comment>